<dbReference type="RefSeq" id="WP_148034199.1">
    <property type="nucleotide sequence ID" value="NZ_BAABFD010000009.1"/>
</dbReference>
<evidence type="ECO:0000259" key="4">
    <source>
        <dbReference type="PROSITE" id="PS01124"/>
    </source>
</evidence>
<evidence type="ECO:0000256" key="1">
    <source>
        <dbReference type="ARBA" id="ARBA00023015"/>
    </source>
</evidence>
<dbReference type="InterPro" id="IPR020449">
    <property type="entry name" value="Tscrpt_reg_AraC-type_HTH"/>
</dbReference>
<dbReference type="Proteomes" id="UP001212498">
    <property type="component" value="Unassembled WGS sequence"/>
</dbReference>
<dbReference type="InterPro" id="IPR009057">
    <property type="entry name" value="Homeodomain-like_sf"/>
</dbReference>
<accession>A0ABT4SXU0</accession>
<evidence type="ECO:0000256" key="2">
    <source>
        <dbReference type="ARBA" id="ARBA00023125"/>
    </source>
</evidence>
<keyword evidence="6" id="KW-1185">Reference proteome</keyword>
<dbReference type="SUPFAM" id="SSF46689">
    <property type="entry name" value="Homeodomain-like"/>
    <property type="match status" value="2"/>
</dbReference>
<dbReference type="PANTHER" id="PTHR46796">
    <property type="entry name" value="HTH-TYPE TRANSCRIPTIONAL ACTIVATOR RHAS-RELATED"/>
    <property type="match status" value="1"/>
</dbReference>
<keyword evidence="1" id="KW-0805">Transcription regulation</keyword>
<dbReference type="EMBL" id="JAPNUD010000034">
    <property type="protein sequence ID" value="MDA0642077.1"/>
    <property type="molecule type" value="Genomic_DNA"/>
</dbReference>
<gene>
    <name evidence="5" type="ORF">OUY24_15705</name>
</gene>
<sequence length="315" mass="33640">MDVLSDVIAGMRVGLPHSVRVAWHAPWGQRFPAMPGSAGFQVILQGSCWLLPDSGEPIQLHVGDVLFFPHGHGYVLADSPATEIADSHCGPDGEIELFASASAGGSGAVTVTLCGGYRLDQTLGHPILRDLPDLIHLPARLGEQRELRAAVDLLAAEIADPRLGADTIVASLLDTLLLYIMRAYLDFDVERCTVGRWAAALADPGISAALEAVHGDPARPWTVASLAELAGLSRAAFARRFATLVGQPPLGYLTWWRLATAARLLRSTDAPLSEVARRVGYGSEFAFANAFKRAHGVAPGRYRRESCPLTPALAE</sequence>
<organism evidence="5 6">
    <name type="scientific">Nonomuraea ferruginea</name>
    <dbReference type="NCBI Taxonomy" id="46174"/>
    <lineage>
        <taxon>Bacteria</taxon>
        <taxon>Bacillati</taxon>
        <taxon>Actinomycetota</taxon>
        <taxon>Actinomycetes</taxon>
        <taxon>Streptosporangiales</taxon>
        <taxon>Streptosporangiaceae</taxon>
        <taxon>Nonomuraea</taxon>
    </lineage>
</organism>
<dbReference type="SUPFAM" id="SSF51182">
    <property type="entry name" value="RmlC-like cupins"/>
    <property type="match status" value="1"/>
</dbReference>
<dbReference type="Pfam" id="PF12852">
    <property type="entry name" value="Cupin_6"/>
    <property type="match status" value="1"/>
</dbReference>
<evidence type="ECO:0000256" key="3">
    <source>
        <dbReference type="ARBA" id="ARBA00023163"/>
    </source>
</evidence>
<dbReference type="Gene3D" id="1.10.10.60">
    <property type="entry name" value="Homeodomain-like"/>
    <property type="match status" value="2"/>
</dbReference>
<dbReference type="PRINTS" id="PR00032">
    <property type="entry name" value="HTHARAC"/>
</dbReference>
<dbReference type="InterPro" id="IPR032783">
    <property type="entry name" value="AraC_lig"/>
</dbReference>
<dbReference type="PROSITE" id="PS01124">
    <property type="entry name" value="HTH_ARAC_FAMILY_2"/>
    <property type="match status" value="1"/>
</dbReference>
<reference evidence="5 6" key="1">
    <citation type="submission" date="2022-11" db="EMBL/GenBank/DDBJ databases">
        <title>Nonomuraea corallina sp. nov., a new species of the genus Nonomuraea isolated from sea side sediment in Thai sea.</title>
        <authorList>
            <person name="Ngamcharungchit C."/>
            <person name="Matsumoto A."/>
            <person name="Suriyachadkun C."/>
            <person name="Panbangred W."/>
            <person name="Inahashi Y."/>
            <person name="Intra B."/>
        </authorList>
    </citation>
    <scope>NUCLEOTIDE SEQUENCE [LARGE SCALE GENOMIC DNA]</scope>
    <source>
        <strain evidence="5 6">DSM 43553</strain>
    </source>
</reference>
<dbReference type="InterPro" id="IPR018060">
    <property type="entry name" value="HTH_AraC"/>
</dbReference>
<keyword evidence="2" id="KW-0238">DNA-binding</keyword>
<dbReference type="Pfam" id="PF12833">
    <property type="entry name" value="HTH_18"/>
    <property type="match status" value="1"/>
</dbReference>
<dbReference type="PROSITE" id="PS00041">
    <property type="entry name" value="HTH_ARAC_FAMILY_1"/>
    <property type="match status" value="1"/>
</dbReference>
<evidence type="ECO:0000313" key="6">
    <source>
        <dbReference type="Proteomes" id="UP001212498"/>
    </source>
</evidence>
<name>A0ABT4SXU0_9ACTN</name>
<dbReference type="InterPro" id="IPR011051">
    <property type="entry name" value="RmlC_Cupin_sf"/>
</dbReference>
<dbReference type="InterPro" id="IPR018062">
    <property type="entry name" value="HTH_AraC-typ_CS"/>
</dbReference>
<dbReference type="SMART" id="SM00342">
    <property type="entry name" value="HTH_ARAC"/>
    <property type="match status" value="1"/>
</dbReference>
<evidence type="ECO:0000313" key="5">
    <source>
        <dbReference type="EMBL" id="MDA0642077.1"/>
    </source>
</evidence>
<dbReference type="PANTHER" id="PTHR46796:SF13">
    <property type="entry name" value="HTH-TYPE TRANSCRIPTIONAL ACTIVATOR RHAS"/>
    <property type="match status" value="1"/>
</dbReference>
<protein>
    <submittedName>
        <fullName evidence="5">AraC family transcriptional regulator</fullName>
    </submittedName>
</protein>
<comment type="caution">
    <text evidence="5">The sequence shown here is derived from an EMBL/GenBank/DDBJ whole genome shotgun (WGS) entry which is preliminary data.</text>
</comment>
<keyword evidence="3" id="KW-0804">Transcription</keyword>
<feature type="domain" description="HTH araC/xylS-type" evidence="4">
    <location>
        <begin position="207"/>
        <end position="305"/>
    </location>
</feature>
<dbReference type="InterPro" id="IPR050204">
    <property type="entry name" value="AraC_XylS_family_regulators"/>
</dbReference>
<proteinExistence type="predicted"/>